<evidence type="ECO:0000259" key="5">
    <source>
        <dbReference type="PROSITE" id="PS51406"/>
    </source>
</evidence>
<evidence type="ECO:0000256" key="3">
    <source>
        <dbReference type="SAM" id="SignalP"/>
    </source>
</evidence>
<evidence type="ECO:0000313" key="6">
    <source>
        <dbReference type="EMBL" id="KAG3225127.1"/>
    </source>
</evidence>
<dbReference type="Pfam" id="PF13385">
    <property type="entry name" value="Laminin_G_3"/>
    <property type="match status" value="1"/>
</dbReference>
<organism evidence="6 7">
    <name type="scientific">Phytophthora cactorum</name>
    <dbReference type="NCBI Taxonomy" id="29920"/>
    <lineage>
        <taxon>Eukaryota</taxon>
        <taxon>Sar</taxon>
        <taxon>Stramenopiles</taxon>
        <taxon>Oomycota</taxon>
        <taxon>Peronosporomycetes</taxon>
        <taxon>Peronosporales</taxon>
        <taxon>Peronosporaceae</taxon>
        <taxon>Phytophthora</taxon>
    </lineage>
</organism>
<keyword evidence="3" id="KW-0732">Signal</keyword>
<feature type="domain" description="Cadherin" evidence="4">
    <location>
        <begin position="2044"/>
        <end position="2122"/>
    </location>
</feature>
<feature type="signal peptide" evidence="3">
    <location>
        <begin position="1"/>
        <end position="24"/>
    </location>
</feature>
<keyword evidence="2" id="KW-0472">Membrane</keyword>
<accession>A0A8T1IKP5</accession>
<dbReference type="InterPro" id="IPR002181">
    <property type="entry name" value="Fibrinogen_a/b/g_C_dom"/>
</dbReference>
<dbReference type="Gene3D" id="3.90.215.10">
    <property type="entry name" value="Gamma Fibrinogen, chain A, domain 1"/>
    <property type="match status" value="1"/>
</dbReference>
<feature type="domain" description="Cadherin" evidence="4">
    <location>
        <begin position="1382"/>
        <end position="1487"/>
    </location>
</feature>
<evidence type="ECO:0000313" key="7">
    <source>
        <dbReference type="Proteomes" id="UP000760860"/>
    </source>
</evidence>
<dbReference type="SUPFAM" id="SSF56496">
    <property type="entry name" value="Fibrinogen C-terminal domain-like"/>
    <property type="match status" value="1"/>
</dbReference>
<feature type="domain" description="Cadherin" evidence="4">
    <location>
        <begin position="2129"/>
        <end position="2196"/>
    </location>
</feature>
<protein>
    <recommendedName>
        <fullName evidence="8">Staphylococcus aureus surface protein A</fullName>
    </recommendedName>
</protein>
<dbReference type="Gene3D" id="2.60.40.60">
    <property type="entry name" value="Cadherins"/>
    <property type="match status" value="9"/>
</dbReference>
<dbReference type="PROSITE" id="PS51406">
    <property type="entry name" value="FIBRINOGEN_C_2"/>
    <property type="match status" value="1"/>
</dbReference>
<evidence type="ECO:0000256" key="1">
    <source>
        <dbReference type="ARBA" id="ARBA00022692"/>
    </source>
</evidence>
<dbReference type="PROSITE" id="PS50268">
    <property type="entry name" value="CADHERIN_2"/>
    <property type="match status" value="10"/>
</dbReference>
<feature type="domain" description="Cadherin" evidence="4">
    <location>
        <begin position="1058"/>
        <end position="1161"/>
    </location>
</feature>
<dbReference type="SUPFAM" id="SSF49313">
    <property type="entry name" value="Cadherin-like"/>
    <property type="match status" value="9"/>
</dbReference>
<sequence>MNLHPLIAWTLVSWTLLFRPGASAPPNFTTFASSRPTDPNVELASFLPSVVYDNLDGDKTATLVTPSAGVLVAHVNYRTDSRYYTENVLESRLNYPTSLSPYAKISYASKPVSATAYKAGQGASFLKDFDAAAAPVESDGFCERELSALGSLMNAQSDLCGSFKQVDTNVGFLLQVEFVEPSPVTTSWSWYLGLPFRLGNGAVIVLDGVVVQDLMGKTGYWKSILSKATQVDMKIAPGFHVLKIYGLSTKFETSAVYFSREGSTPSIASVSAIIGEREVRCSLRIYVSLAALDTTERALGSQHQIFAKTYSQGGTTPPSSTTAGQAYFYRGRERFVLRGFIGDTTQLRFDSDFGSLNISAFGIDEVSMEVEYAFKTPLGLSMANPAVSCMHLKSERLSNGDPNPDGQYFIQLDPTVDPVSLPCSDGWIVAQRRINGKTSFNRNWNEYRDGFGLGSYSEWWIGNNILATITARATEVMVVVSKDYQSLAALYKDFRVANENEKYLLTVRGYNATASYATDALTSLSNTYFSTPDQDNDLSASQNCAKKSRSGFWYADCLSLTSGAAVSLDIFEFRDVNLTFFKTGWSSGFAHNISISYFEQSQVNLKYEFQMPIAGFDWGAIVLLDGSVVVPRSKNEAQANMPYAACQIRVNVIDVNEAPVVTNYQASHVIKENALPPVSLTSALGVNDPDTHDSYILAIASGGNGNFVINREGFIVATKTLDFETTPQFVLDVVAKDLGGLENHASVVIVVQDVPEPPVCASFLFSVAENTTVGTTIETMRDHASDPDAGDSITYRLLSQSVPGTLTIDSTTGAITLRKALDYEIQDTIPFKAQFTDKTGLQITCDYTIAVTDSNDAPVLTSTDFRVPENCVGNDCLVGNLAEYAFDEDKGAILKFGLISGSDLFSIRGSQLWAVGSLNFEKTPVLKIVVSVDDERNGHDETAMTVQVIDVNEAPTGSSFTKQVLENIPIGTVVHTFEASDPEGDHLAFTIVHAGTGFESLFKVDGGNLVTKAEIDYEALSAHMFQANINICDPLKLCTEVGPNSIEILDGPDTPIIETIATPVSIPETASIGSAVDATFTVLDEDAGQSAHLVYAIHSGDPQNQFSISGSTGALTVSSSLNAEVVSEYKIVMQATDADGLVGYSDPITIAVQMVPSPPYFVGTTAAKADYNVDLSQLANGSYATVALPITDRDPGQTGGICSITTANDKFSIKTSSDGTACELSVLQNVYIPEVADNERISVGLRVTDTVNASSYSEITIHILSRNINHPPRCTSAAAQLLENSPFGVVVGTITGSDPDAIDTVSYYIVSGDDSDIFHMNSTSGVVTVGTKSPDYETKRQYTLKIRVRDDAAAPLSGVCTFSVGILNELESPICTAAVFTTLSENNAINARVGDALWKNCVDPDAGLGNSTAFLFEIVGDNQKFKVDVASGQLTATQVLDFEQQRVYNTTIIVRNAFRPAKSTFLGVNVDILDQDDPPQLSFQPAFPSSSLVGVDVPETTIVGTSLGTVAVYDEDANDACTVTLVKSPIVLQSINSTLYNLVLAKPVDYETRSLFSLQVTATDTAKVSTTLTIDVRISDVNEAPYFPINQHFFIAENVVMHTIAASRFRPRGPCSIADETTRIENQVVVSYGNCLQHCAQIDTCEAGVFNYSSSLCSLYKTLPKSCVPCENCDGFESIAERSNNTALLISNGTVNVHQDKLVRVPASDFTLECWIAISTNEGALVTWKDNNNTSTGLQLEYVGGNLRITLHSVVINTKLAFLPTLWYHVAVTFDSIRGELNVYLDGGVVLQQRILSRTGTKWGSTATLMVGNCGYGVNCPVKPFIFSVDELRLWNKVNSFEAIRSNFARSVDPKQSSLLAFYRFNGDLVDATSSGFALNTSDGLTAHFGSAPVISESIQKVAKKWRLVVISDNGASSFGIAELGWFSEGTRLDMATTLLSLKTSGGSDFYKAMDSDTSTVAYIGSDSVGGTGIWIELEFRIPVDASKVVLDTDSDLTHCVSVVSIQCWDSVKADWDVLSYLRNINKPSSHFASYAPTQYMLADDDDTGTSDLTYSLGGAESRVSAFEIDSSTGYIKRNNSVLDYETQNHYELQISVQDNGNFRALTTVVIWLLDVNEAPMLVANSILQVAETASVGTTIGKISLYDPDNDDLAVTIVEGNYQDAFSIEMNSLVVAHDTLDYETYPTYSLKLFIEELHNVNPLSACVKICQMVLSLDCQLLLMTQIKVAASNSLLLLKA</sequence>
<dbReference type="InterPro" id="IPR015919">
    <property type="entry name" value="Cadherin-like_sf"/>
</dbReference>
<dbReference type="GO" id="GO:0007156">
    <property type="term" value="P:homophilic cell adhesion via plasma membrane adhesion molecules"/>
    <property type="evidence" value="ECO:0007669"/>
    <property type="project" value="InterPro"/>
</dbReference>
<dbReference type="InterPro" id="IPR002126">
    <property type="entry name" value="Cadherin-like_dom"/>
</dbReference>
<feature type="chain" id="PRO_5035776510" description="Staphylococcus aureus surface protein A" evidence="3">
    <location>
        <begin position="25"/>
        <end position="2239"/>
    </location>
</feature>
<feature type="domain" description="Cadherin" evidence="4">
    <location>
        <begin position="859"/>
        <end position="960"/>
    </location>
</feature>
<dbReference type="Pfam" id="PF00147">
    <property type="entry name" value="Fibrinogen_C"/>
    <property type="match status" value="1"/>
</dbReference>
<proteinExistence type="predicted"/>
<dbReference type="Gene3D" id="2.60.120.200">
    <property type="match status" value="1"/>
</dbReference>
<evidence type="ECO:0008006" key="8">
    <source>
        <dbReference type="Google" id="ProtNLM"/>
    </source>
</evidence>
<dbReference type="PANTHER" id="PTHR24026">
    <property type="entry name" value="FAT ATYPICAL CADHERIN-RELATED"/>
    <property type="match status" value="1"/>
</dbReference>
<dbReference type="GO" id="GO:0005509">
    <property type="term" value="F:calcium ion binding"/>
    <property type="evidence" value="ECO:0007669"/>
    <property type="project" value="InterPro"/>
</dbReference>
<keyword evidence="2" id="KW-1133">Transmembrane helix</keyword>
<dbReference type="Pfam" id="PF00028">
    <property type="entry name" value="Cadherin"/>
    <property type="match status" value="5"/>
</dbReference>
<dbReference type="InterPro" id="IPR036056">
    <property type="entry name" value="Fibrinogen-like_C"/>
</dbReference>
<dbReference type="SMART" id="SM00186">
    <property type="entry name" value="FBG"/>
    <property type="match status" value="1"/>
</dbReference>
<name>A0A8T1IKP5_9STRA</name>
<feature type="domain" description="Cadherin" evidence="4">
    <location>
        <begin position="670"/>
        <end position="760"/>
    </location>
</feature>
<dbReference type="InterPro" id="IPR014716">
    <property type="entry name" value="Fibrinogen_a/b/g_C_1"/>
</dbReference>
<dbReference type="PRINTS" id="PR00205">
    <property type="entry name" value="CADHERIN"/>
</dbReference>
<feature type="domain" description="Cadherin" evidence="4">
    <location>
        <begin position="1273"/>
        <end position="1380"/>
    </location>
</feature>
<feature type="domain" description="Cadherin" evidence="4">
    <location>
        <begin position="759"/>
        <end position="860"/>
    </location>
</feature>
<evidence type="ECO:0000256" key="2">
    <source>
        <dbReference type="ARBA" id="ARBA00022989"/>
    </source>
</evidence>
<gene>
    <name evidence="6" type="ORF">PC129_g4227</name>
</gene>
<feature type="domain" description="Cadherin" evidence="4">
    <location>
        <begin position="956"/>
        <end position="1057"/>
    </location>
</feature>
<dbReference type="SUPFAM" id="SSF49899">
    <property type="entry name" value="Concanavalin A-like lectins/glucanases"/>
    <property type="match status" value="1"/>
</dbReference>
<dbReference type="SMART" id="SM00112">
    <property type="entry name" value="CA"/>
    <property type="match status" value="9"/>
</dbReference>
<dbReference type="VEuPathDB" id="FungiDB:PC110_g8398"/>
<dbReference type="CDD" id="cd11304">
    <property type="entry name" value="Cadherin_repeat"/>
    <property type="match status" value="9"/>
</dbReference>
<keyword evidence="1" id="KW-0812">Transmembrane</keyword>
<dbReference type="EMBL" id="RCMV01000092">
    <property type="protein sequence ID" value="KAG3225127.1"/>
    <property type="molecule type" value="Genomic_DNA"/>
</dbReference>
<feature type="domain" description="Cadherin" evidence="4">
    <location>
        <begin position="1489"/>
        <end position="1587"/>
    </location>
</feature>
<dbReference type="Proteomes" id="UP000760860">
    <property type="component" value="Unassembled WGS sequence"/>
</dbReference>
<comment type="caution">
    <text evidence="6">The sequence shown here is derived from an EMBL/GenBank/DDBJ whole genome shotgun (WGS) entry which is preliminary data.</text>
</comment>
<feature type="domain" description="Fibrinogen C-terminal" evidence="5">
    <location>
        <begin position="380"/>
        <end position="557"/>
    </location>
</feature>
<dbReference type="InterPro" id="IPR013320">
    <property type="entry name" value="ConA-like_dom_sf"/>
</dbReference>
<dbReference type="GO" id="GO:0005886">
    <property type="term" value="C:plasma membrane"/>
    <property type="evidence" value="ECO:0007669"/>
    <property type="project" value="UniProtKB-SubCell"/>
</dbReference>
<dbReference type="VEuPathDB" id="FungiDB:PC110_g8397"/>
<evidence type="ECO:0000259" key="4">
    <source>
        <dbReference type="PROSITE" id="PS50268"/>
    </source>
</evidence>
<dbReference type="PANTHER" id="PTHR24026:SF126">
    <property type="entry name" value="PROTOCADHERIN FAT 4"/>
    <property type="match status" value="1"/>
</dbReference>
<reference evidence="6" key="1">
    <citation type="submission" date="2018-05" db="EMBL/GenBank/DDBJ databases">
        <title>Effector identification in a new, highly contiguous assembly of the strawberry crown rot pathogen Phytophthora cactorum.</title>
        <authorList>
            <person name="Armitage A.D."/>
            <person name="Nellist C.F."/>
            <person name="Bates H."/>
            <person name="Vickerstaff R.J."/>
            <person name="Harrison R.J."/>
        </authorList>
    </citation>
    <scope>NUCLEOTIDE SEQUENCE</scope>
    <source>
        <strain evidence="6">P421</strain>
    </source>
</reference>